<name>A0ACC2PHC3_9HYME</name>
<evidence type="ECO:0000313" key="2">
    <source>
        <dbReference type="Proteomes" id="UP001239111"/>
    </source>
</evidence>
<dbReference type="EMBL" id="CM056741">
    <property type="protein sequence ID" value="KAJ8682990.1"/>
    <property type="molecule type" value="Genomic_DNA"/>
</dbReference>
<protein>
    <submittedName>
        <fullName evidence="1">Uncharacterized protein</fullName>
    </submittedName>
</protein>
<evidence type="ECO:0000313" key="1">
    <source>
        <dbReference type="EMBL" id="KAJ8682990.1"/>
    </source>
</evidence>
<gene>
    <name evidence="1" type="ORF">QAD02_018782</name>
</gene>
<keyword evidence="2" id="KW-1185">Reference proteome</keyword>
<dbReference type="Proteomes" id="UP001239111">
    <property type="component" value="Chromosome 1"/>
</dbReference>
<proteinExistence type="predicted"/>
<accession>A0ACC2PHC3</accession>
<sequence length="219" mass="24915">MIPPQQFKDATTQSLLQRKPQSFIEYNERPLSAPTDGHFYKVMDNDIGLIGLDIAIDILGGSTQTENHFILYSEFRLKSLDPSHAFKPLPSSSAPRNLLSFSAENPRTLKPLPDLQEINQTSIGLTDSPDLFVTKPVKKLNLKAYRERNKNSTKKMWTRQDCIREYANRACLKEARDLHSPKKTSFSPICQAHPVSPKTQNQHSTRSLVHPDLRYSITI</sequence>
<comment type="caution">
    <text evidence="1">The sequence shown here is derived from an EMBL/GenBank/DDBJ whole genome shotgun (WGS) entry which is preliminary data.</text>
</comment>
<reference evidence="1" key="1">
    <citation type="submission" date="2023-04" db="EMBL/GenBank/DDBJ databases">
        <title>A chromosome-level genome assembly of the parasitoid wasp Eretmocerus hayati.</title>
        <authorList>
            <person name="Zhong Y."/>
            <person name="Liu S."/>
            <person name="Liu Y."/>
        </authorList>
    </citation>
    <scope>NUCLEOTIDE SEQUENCE</scope>
    <source>
        <strain evidence="1">ZJU_SS_LIU_2023</strain>
    </source>
</reference>
<organism evidence="1 2">
    <name type="scientific">Eretmocerus hayati</name>
    <dbReference type="NCBI Taxonomy" id="131215"/>
    <lineage>
        <taxon>Eukaryota</taxon>
        <taxon>Metazoa</taxon>
        <taxon>Ecdysozoa</taxon>
        <taxon>Arthropoda</taxon>
        <taxon>Hexapoda</taxon>
        <taxon>Insecta</taxon>
        <taxon>Pterygota</taxon>
        <taxon>Neoptera</taxon>
        <taxon>Endopterygota</taxon>
        <taxon>Hymenoptera</taxon>
        <taxon>Apocrita</taxon>
        <taxon>Proctotrupomorpha</taxon>
        <taxon>Chalcidoidea</taxon>
        <taxon>Aphelinidae</taxon>
        <taxon>Aphelininae</taxon>
        <taxon>Eretmocerus</taxon>
    </lineage>
</organism>